<sequence>MIGFILGTSEGKKILSLINKYTDEIAVSTATSYGGQLLKEYKIKDLNTKPLNKEEMKLWIQNNKLNILVDGSHPYAAEVTKNAIECSKELNIKYVRYERLGALEQISCDNIIRVKDYDEAIEYIKTLNGNVLNTTGGNNVTKFINIDFNYRVIHRILPSPSVLSKIVDAGIKIIDIIAIQGPITYDLEKAFIKQFDVKAILTKDSGVQGGVLDKFKAARDSNIKIIVIEKTKFDYELEFNDEESLVDFLVVHENFTQH</sequence>
<dbReference type="EMBL" id="PDCJ01000001">
    <property type="protein sequence ID" value="PEG30481.1"/>
    <property type="molecule type" value="Genomic_DNA"/>
</dbReference>
<protein>
    <submittedName>
        <fullName evidence="4">Cobalt-precorrin-6A reductase</fullName>
    </submittedName>
</protein>
<dbReference type="Pfam" id="PF02571">
    <property type="entry name" value="CbiJ"/>
    <property type="match status" value="1"/>
</dbReference>
<dbReference type="AlphaFoldDB" id="A0A2A7MGM6"/>
<dbReference type="PANTHER" id="PTHR36925:SF1">
    <property type="entry name" value="COBALT-PRECORRIN-6A REDUCTASE"/>
    <property type="match status" value="1"/>
</dbReference>
<keyword evidence="2" id="KW-0169">Cobalamin biosynthesis</keyword>
<dbReference type="GO" id="GO:0016994">
    <property type="term" value="F:precorrin-6A reductase activity"/>
    <property type="evidence" value="ECO:0007669"/>
    <property type="project" value="InterPro"/>
</dbReference>
<accession>A0A2A7MGM6</accession>
<evidence type="ECO:0000256" key="1">
    <source>
        <dbReference type="ARBA" id="ARBA00004953"/>
    </source>
</evidence>
<dbReference type="NCBIfam" id="NF005970">
    <property type="entry name" value="PRK08057.1-4"/>
    <property type="match status" value="1"/>
</dbReference>
<name>A0A2A7MGM6_9CLOT</name>
<dbReference type="GO" id="GO:0009236">
    <property type="term" value="P:cobalamin biosynthetic process"/>
    <property type="evidence" value="ECO:0007669"/>
    <property type="project" value="UniProtKB-UniPathway"/>
</dbReference>
<dbReference type="PANTHER" id="PTHR36925">
    <property type="entry name" value="COBALT-PRECORRIN-6A REDUCTASE"/>
    <property type="match status" value="1"/>
</dbReference>
<dbReference type="NCBIfam" id="TIGR00715">
    <property type="entry name" value="precor6x_red"/>
    <property type="match status" value="1"/>
</dbReference>
<dbReference type="PROSITE" id="PS51014">
    <property type="entry name" value="COBK_CBIJ"/>
    <property type="match status" value="1"/>
</dbReference>
<reference evidence="4 5" key="1">
    <citation type="submission" date="2017-10" db="EMBL/GenBank/DDBJ databases">
        <title>Effective Description of Clostridium neonatale sp. nov. linked to necrotizing enterocolitis in neonates and a clarification of species assignable to the genus Clostridium (Prazmowski 1880) emend. Lawson and Rainey 2016.</title>
        <authorList>
            <person name="Bernard K."/>
            <person name="Burdz T."/>
            <person name="Wiebe D."/>
            <person name="Balcewich B."/>
            <person name="Alfa M."/>
            <person name="Bernier A.-M."/>
        </authorList>
    </citation>
    <scope>NUCLEOTIDE SEQUENCE [LARGE SCALE GENOMIC DNA]</scope>
    <source>
        <strain evidence="4 5">LCDC99A005</strain>
    </source>
</reference>
<evidence type="ECO:0000313" key="4">
    <source>
        <dbReference type="EMBL" id="PEG30481.1"/>
    </source>
</evidence>
<dbReference type="Proteomes" id="UP000220840">
    <property type="component" value="Unassembled WGS sequence"/>
</dbReference>
<gene>
    <name evidence="4" type="ORF">CQ394_01800</name>
</gene>
<evidence type="ECO:0000256" key="2">
    <source>
        <dbReference type="ARBA" id="ARBA00022573"/>
    </source>
</evidence>
<dbReference type="RefSeq" id="WP_058294655.1">
    <property type="nucleotide sequence ID" value="NZ_CAMRXB010000047.1"/>
</dbReference>
<dbReference type="OrthoDB" id="9780707at2"/>
<evidence type="ECO:0000256" key="3">
    <source>
        <dbReference type="ARBA" id="ARBA00023002"/>
    </source>
</evidence>
<organism evidence="4 5">
    <name type="scientific">Clostridium neonatale</name>
    <dbReference type="NCBI Taxonomy" id="137838"/>
    <lineage>
        <taxon>Bacteria</taxon>
        <taxon>Bacillati</taxon>
        <taxon>Bacillota</taxon>
        <taxon>Clostridia</taxon>
        <taxon>Eubacteriales</taxon>
        <taxon>Clostridiaceae</taxon>
        <taxon>Clostridium</taxon>
    </lineage>
</organism>
<evidence type="ECO:0000313" key="5">
    <source>
        <dbReference type="Proteomes" id="UP000220840"/>
    </source>
</evidence>
<comment type="pathway">
    <text evidence="1">Cofactor biosynthesis; adenosylcobalamin biosynthesis.</text>
</comment>
<dbReference type="InterPro" id="IPR003723">
    <property type="entry name" value="Precorrin-6x_reduct"/>
</dbReference>
<comment type="caution">
    <text evidence="4">The sequence shown here is derived from an EMBL/GenBank/DDBJ whole genome shotgun (WGS) entry which is preliminary data.</text>
</comment>
<dbReference type="UniPathway" id="UPA00148"/>
<keyword evidence="3" id="KW-0560">Oxidoreductase</keyword>
<keyword evidence="5" id="KW-1185">Reference proteome</keyword>
<dbReference type="STRING" id="137838.GCA_001458595_01809"/>
<proteinExistence type="predicted"/>